<keyword evidence="5" id="KW-0633">Potassium transport</keyword>
<dbReference type="EMBL" id="QFLI01000001">
    <property type="protein sequence ID" value="PXY02817.1"/>
    <property type="molecule type" value="Genomic_DNA"/>
</dbReference>
<keyword evidence="6 9" id="KW-0812">Transmembrane</keyword>
<dbReference type="PANTHER" id="PTHR30445:SF3">
    <property type="entry name" value="TRANSPORT PROTEIN YIDE-RELATED"/>
    <property type="match status" value="1"/>
</dbReference>
<keyword evidence="4" id="KW-1003">Cell membrane</keyword>
<dbReference type="NCBIfam" id="NF003007">
    <property type="entry name" value="PRK03818.1"/>
    <property type="match status" value="1"/>
</dbReference>
<gene>
    <name evidence="11" type="ORF">DF185_01630</name>
</gene>
<dbReference type="SUPFAM" id="SSF116726">
    <property type="entry name" value="TrkA C-terminal domain-like"/>
    <property type="match status" value="1"/>
</dbReference>
<evidence type="ECO:0000256" key="1">
    <source>
        <dbReference type="ARBA" id="ARBA00004651"/>
    </source>
</evidence>
<keyword evidence="7 9" id="KW-1133">Transmembrane helix</keyword>
<keyword evidence="5" id="KW-0406">Ion transport</keyword>
<feature type="transmembrane region" description="Helical" evidence="9">
    <location>
        <begin position="379"/>
        <end position="399"/>
    </location>
</feature>
<comment type="similarity">
    <text evidence="2">Belongs to the AAE transporter (TC 2.A.81) family.</text>
</comment>
<evidence type="ECO:0000256" key="6">
    <source>
        <dbReference type="ARBA" id="ARBA00022692"/>
    </source>
</evidence>
<reference evidence="11 12" key="1">
    <citation type="submission" date="2018-05" db="EMBL/GenBank/DDBJ databases">
        <title>Marinifilum breve JC075T sp. nov., a marine bacterium isolated from Yongle Blue Hole in the South China Sea.</title>
        <authorList>
            <person name="Fu T."/>
        </authorList>
    </citation>
    <scope>NUCLEOTIDE SEQUENCE [LARGE SCALE GENOMIC DNA]</scope>
    <source>
        <strain evidence="11 12">JC075</strain>
    </source>
</reference>
<dbReference type="NCBIfam" id="TIGR01625">
    <property type="entry name" value="YidE_YbjL_dupl"/>
    <property type="match status" value="2"/>
</dbReference>
<proteinExistence type="inferred from homology"/>
<dbReference type="AlphaFoldDB" id="A0A2V4A4J8"/>
<dbReference type="RefSeq" id="WP_110358976.1">
    <property type="nucleotide sequence ID" value="NZ_QFLI01000001.1"/>
</dbReference>
<dbReference type="PROSITE" id="PS51202">
    <property type="entry name" value="RCK_C"/>
    <property type="match status" value="1"/>
</dbReference>
<feature type="transmembrane region" description="Helical" evidence="9">
    <location>
        <begin position="37"/>
        <end position="57"/>
    </location>
</feature>
<sequence>MNLIELLTKPGTASTIIIICLVAVLGILFGKIKLLRIKLGIAGILFSGLLVGHLGAVTDPHVLHFIKEFGLILFVYSIGLEVGPRFLPSLKKNGLRINLLASGIVLTGFLTAVAIKFIFNVPISVITGVMCGAVTNTPALGAAQQTIGDIVSNADIAAANTQTVGMAYAVAYPFGIFGIIISMILLRVIYKINVKKEEEQYRKEVTGMDGKLIAINIEITNQNLIGKSIEFIIGNCNKAFVPSRIERNGEFLAADSDFVIQQGDKLYGVSTPMNFKNIELNLGKINETKEQEISGRLGMKQVRITNKKLAGQSIKQIGISRRFPVNITRIYRNGLELMPTEEDSIEFGDTVRIVGEKAALPEVANLLGNSIKELSHPNILPIFMGILFGVLIGLVPIQIPGLPAPAKLGLAGGPLLIALILGHKGRIGKMDFYITPSANLFIRELGIVLFLACVGLSSGKYFVETLLNEGYIWMLYGMAITFVPLIIFAIIARIMKLNYLSICGLLSGSMTDPPALEFANSIAPVQAQSTAYATVYPLVMFLRVLLAQVLVLLFS</sequence>
<dbReference type="GO" id="GO:0008324">
    <property type="term" value="F:monoatomic cation transmembrane transporter activity"/>
    <property type="evidence" value="ECO:0007669"/>
    <property type="project" value="InterPro"/>
</dbReference>
<dbReference type="Pfam" id="PF02080">
    <property type="entry name" value="TrkA_C"/>
    <property type="match status" value="1"/>
</dbReference>
<evidence type="ECO:0000256" key="4">
    <source>
        <dbReference type="ARBA" id="ARBA00022475"/>
    </source>
</evidence>
<evidence type="ECO:0000256" key="8">
    <source>
        <dbReference type="ARBA" id="ARBA00023136"/>
    </source>
</evidence>
<dbReference type="InterPro" id="IPR050144">
    <property type="entry name" value="AAE_transporter"/>
</dbReference>
<feature type="transmembrane region" description="Helical" evidence="9">
    <location>
        <begin position="535"/>
        <end position="554"/>
    </location>
</feature>
<dbReference type="PANTHER" id="PTHR30445">
    <property type="entry name" value="K(+)_H(+) ANTIPORTER SUBUNIT KHTT"/>
    <property type="match status" value="1"/>
</dbReference>
<dbReference type="GO" id="GO:0006813">
    <property type="term" value="P:potassium ion transport"/>
    <property type="evidence" value="ECO:0007669"/>
    <property type="project" value="UniProtKB-KW"/>
</dbReference>
<dbReference type="InterPro" id="IPR038770">
    <property type="entry name" value="Na+/solute_symporter_sf"/>
</dbReference>
<dbReference type="OrthoDB" id="9155749at2"/>
<keyword evidence="12" id="KW-1185">Reference proteome</keyword>
<keyword evidence="8 9" id="KW-0472">Membrane</keyword>
<dbReference type="Gene3D" id="1.20.1530.20">
    <property type="match status" value="1"/>
</dbReference>
<evidence type="ECO:0000256" key="7">
    <source>
        <dbReference type="ARBA" id="ARBA00022989"/>
    </source>
</evidence>
<evidence type="ECO:0000256" key="2">
    <source>
        <dbReference type="ARBA" id="ARBA00009854"/>
    </source>
</evidence>
<dbReference type="Proteomes" id="UP000248079">
    <property type="component" value="Unassembled WGS sequence"/>
</dbReference>
<keyword evidence="5" id="KW-0630">Potassium</keyword>
<evidence type="ECO:0000259" key="10">
    <source>
        <dbReference type="PROSITE" id="PS51202"/>
    </source>
</evidence>
<comment type="caution">
    <text evidence="11">The sequence shown here is derived from an EMBL/GenBank/DDBJ whole genome shotgun (WGS) entry which is preliminary data.</text>
</comment>
<feature type="transmembrane region" description="Helical" evidence="9">
    <location>
        <begin position="441"/>
        <end position="459"/>
    </location>
</feature>
<dbReference type="InterPro" id="IPR036721">
    <property type="entry name" value="RCK_C_sf"/>
</dbReference>
<evidence type="ECO:0000313" key="12">
    <source>
        <dbReference type="Proteomes" id="UP000248079"/>
    </source>
</evidence>
<dbReference type="InterPro" id="IPR006512">
    <property type="entry name" value="YidE_YbjL"/>
</dbReference>
<feature type="transmembrane region" description="Helical" evidence="9">
    <location>
        <begin position="471"/>
        <end position="492"/>
    </location>
</feature>
<dbReference type="Pfam" id="PF06826">
    <property type="entry name" value="Asp-Al_Ex"/>
    <property type="match status" value="2"/>
</dbReference>
<keyword evidence="3" id="KW-0813">Transport</keyword>
<name>A0A2V4A4J8_9BACT</name>
<accession>A0A2V4A4J8</accession>
<comment type="subcellular location">
    <subcellularLocation>
        <location evidence="1">Cell membrane</location>
        <topology evidence="1">Multi-pass membrane protein</topology>
    </subcellularLocation>
</comment>
<evidence type="ECO:0000313" key="11">
    <source>
        <dbReference type="EMBL" id="PXY02817.1"/>
    </source>
</evidence>
<evidence type="ECO:0000256" key="9">
    <source>
        <dbReference type="SAM" id="Phobius"/>
    </source>
</evidence>
<organism evidence="11 12">
    <name type="scientific">Marinifilum breve</name>
    <dbReference type="NCBI Taxonomy" id="2184082"/>
    <lineage>
        <taxon>Bacteria</taxon>
        <taxon>Pseudomonadati</taxon>
        <taxon>Bacteroidota</taxon>
        <taxon>Bacteroidia</taxon>
        <taxon>Marinilabiliales</taxon>
        <taxon>Marinifilaceae</taxon>
    </lineage>
</organism>
<feature type="transmembrane region" description="Helical" evidence="9">
    <location>
        <begin position="99"/>
        <end position="119"/>
    </location>
</feature>
<protein>
    <submittedName>
        <fullName evidence="11">Putative transporter</fullName>
    </submittedName>
</protein>
<dbReference type="Gene3D" id="3.30.70.1450">
    <property type="entry name" value="Regulator of K+ conductance, C-terminal domain"/>
    <property type="match status" value="2"/>
</dbReference>
<feature type="transmembrane region" description="Helical" evidence="9">
    <location>
        <begin position="12"/>
        <end position="30"/>
    </location>
</feature>
<evidence type="ECO:0000256" key="3">
    <source>
        <dbReference type="ARBA" id="ARBA00022448"/>
    </source>
</evidence>
<dbReference type="InterPro" id="IPR006037">
    <property type="entry name" value="RCK_C"/>
</dbReference>
<feature type="transmembrane region" description="Helical" evidence="9">
    <location>
        <begin position="170"/>
        <end position="190"/>
    </location>
</feature>
<feature type="domain" description="RCK C-terminal" evidence="10">
    <location>
        <begin position="287"/>
        <end position="369"/>
    </location>
</feature>
<dbReference type="GO" id="GO:0005886">
    <property type="term" value="C:plasma membrane"/>
    <property type="evidence" value="ECO:0007669"/>
    <property type="project" value="UniProtKB-SubCell"/>
</dbReference>
<feature type="transmembrane region" description="Helical" evidence="9">
    <location>
        <begin position="69"/>
        <end position="87"/>
    </location>
</feature>
<evidence type="ECO:0000256" key="5">
    <source>
        <dbReference type="ARBA" id="ARBA00022538"/>
    </source>
</evidence>